<sequence length="360" mass="40889">MVIKMVLMIILTVLIYGAICFYLWRNGKAWLSVSPFRRFKKTYTVLFLLLSISMFIGMIPYLGIFKWIGGYWFIIVGYSLLLLPVFNLAFYLLKKKGLMVMGIIYFLFFAGVIAYGSYQAFSPVVRYDHVEVNKEAGRDSLKILMASDTHLGPIVGSGHLEKLARIVEEEKPDIVLIPGDIIDDQIDTFKEENMIDIFSSMEPPLGVYMSPGNHDYYGDDLEELEEELEDGGIHMLMDETKEIDGLYLVGRKDLTDDKRSSIKDLVEGFDQSKPVIMLDHTPMELSQAEASGVDIILSGHTHRGQIFPGNLMTDWIYENDWGHLKKGNLHSFVSSGFGTWGPPLRIGTRSEVWVINVNFN</sequence>
<proteinExistence type="predicted"/>
<organism evidence="3 4">
    <name type="scientific">Pradoshia eiseniae</name>
    <dbReference type="NCBI Taxonomy" id="2064768"/>
    <lineage>
        <taxon>Bacteria</taxon>
        <taxon>Bacillati</taxon>
        <taxon>Bacillota</taxon>
        <taxon>Bacilli</taxon>
        <taxon>Bacillales</taxon>
        <taxon>Bacillaceae</taxon>
        <taxon>Pradoshia</taxon>
    </lineage>
</organism>
<feature type="transmembrane region" description="Helical" evidence="1">
    <location>
        <begin position="6"/>
        <end position="24"/>
    </location>
</feature>
<reference evidence="3 4" key="1">
    <citation type="submission" date="2017-12" db="EMBL/GenBank/DDBJ databases">
        <title>Taxonomic description and draft genome of Pradoshia cofamensis Gen. nov., sp. nov., a thermotolerant bacillale isolated from anterior gut of earthworm Eisenia fetida.</title>
        <authorList>
            <person name="Saha T."/>
            <person name="Chakraborty R."/>
        </authorList>
    </citation>
    <scope>NUCLEOTIDE SEQUENCE [LARGE SCALE GENOMIC DNA]</scope>
    <source>
        <strain evidence="3 4">EAG3</strain>
    </source>
</reference>
<dbReference type="Proteomes" id="UP000239663">
    <property type="component" value="Unassembled WGS sequence"/>
</dbReference>
<name>A0A2S7MYJ8_9BACI</name>
<dbReference type="Pfam" id="PF00149">
    <property type="entry name" value="Metallophos"/>
    <property type="match status" value="1"/>
</dbReference>
<keyword evidence="4" id="KW-1185">Reference proteome</keyword>
<evidence type="ECO:0000313" key="3">
    <source>
        <dbReference type="EMBL" id="PQD94825.1"/>
    </source>
</evidence>
<accession>A0A2S7MYJ8</accession>
<keyword evidence="1" id="KW-0472">Membrane</keyword>
<dbReference type="CDD" id="cd07385">
    <property type="entry name" value="MPP_YkuE_C"/>
    <property type="match status" value="1"/>
</dbReference>
<gene>
    <name evidence="3" type="ORF">CYL18_12740</name>
</gene>
<dbReference type="GO" id="GO:0016787">
    <property type="term" value="F:hydrolase activity"/>
    <property type="evidence" value="ECO:0007669"/>
    <property type="project" value="InterPro"/>
</dbReference>
<feature type="domain" description="Calcineurin-like phosphoesterase" evidence="2">
    <location>
        <begin position="141"/>
        <end position="303"/>
    </location>
</feature>
<feature type="transmembrane region" description="Helical" evidence="1">
    <location>
        <begin position="45"/>
        <end position="64"/>
    </location>
</feature>
<dbReference type="AlphaFoldDB" id="A0A2S7MYJ8"/>
<evidence type="ECO:0000313" key="4">
    <source>
        <dbReference type="Proteomes" id="UP000239663"/>
    </source>
</evidence>
<dbReference type="PANTHER" id="PTHR31302">
    <property type="entry name" value="TRANSMEMBRANE PROTEIN WITH METALLOPHOSPHOESTERASE DOMAIN-RELATED"/>
    <property type="match status" value="1"/>
</dbReference>
<dbReference type="InterPro" id="IPR029052">
    <property type="entry name" value="Metallo-depent_PP-like"/>
</dbReference>
<dbReference type="RefSeq" id="WP_104849900.1">
    <property type="nucleotide sequence ID" value="NZ_PKOZ01000007.1"/>
</dbReference>
<feature type="transmembrane region" description="Helical" evidence="1">
    <location>
        <begin position="98"/>
        <end position="118"/>
    </location>
</feature>
<dbReference type="OrthoDB" id="9780884at2"/>
<dbReference type="PANTHER" id="PTHR31302:SF0">
    <property type="entry name" value="TRANSMEMBRANE PROTEIN WITH METALLOPHOSPHOESTERASE DOMAIN"/>
    <property type="match status" value="1"/>
</dbReference>
<keyword evidence="1" id="KW-1133">Transmembrane helix</keyword>
<comment type="caution">
    <text evidence="3">The sequence shown here is derived from an EMBL/GenBank/DDBJ whole genome shotgun (WGS) entry which is preliminary data.</text>
</comment>
<evidence type="ECO:0000259" key="2">
    <source>
        <dbReference type="Pfam" id="PF00149"/>
    </source>
</evidence>
<dbReference type="SUPFAM" id="SSF56300">
    <property type="entry name" value="Metallo-dependent phosphatases"/>
    <property type="match status" value="1"/>
</dbReference>
<feature type="transmembrane region" description="Helical" evidence="1">
    <location>
        <begin position="70"/>
        <end position="91"/>
    </location>
</feature>
<keyword evidence="1" id="KW-0812">Transmembrane</keyword>
<dbReference type="InterPro" id="IPR004843">
    <property type="entry name" value="Calcineurin-like_PHP"/>
</dbReference>
<dbReference type="EMBL" id="PKOZ01000007">
    <property type="protein sequence ID" value="PQD94825.1"/>
    <property type="molecule type" value="Genomic_DNA"/>
</dbReference>
<evidence type="ECO:0000256" key="1">
    <source>
        <dbReference type="SAM" id="Phobius"/>
    </source>
</evidence>
<dbReference type="Gene3D" id="3.60.21.10">
    <property type="match status" value="1"/>
</dbReference>
<dbReference type="InterPro" id="IPR051158">
    <property type="entry name" value="Metallophosphoesterase_sf"/>
</dbReference>
<protein>
    <submittedName>
        <fullName evidence="3">Phosphoesterase</fullName>
    </submittedName>
</protein>